<accession>A0A0C2JG59</accession>
<dbReference type="OrthoDB" id="29145at2759"/>
<dbReference type="InterPro" id="IPR011989">
    <property type="entry name" value="ARM-like"/>
</dbReference>
<sequence length="303" mass="34335">MRDRKREQDSLSIPDTFYHTMCTSIEDIPKLVKVTILVFQQCASSNREVASEDIFYLRHHLCTNKELFLGRLLKLSIVDILASNLVNVETDYVKCDAAWVLTFISSGDSQHTTFFLKESVISALSSLLSVSNPLLVEQSIWTLSNIIGDGPVAREFVLRSNILSLLDQPLKQHFSSIPVMKSLTRMIFNICKRMDMDIAIEYVPKIIPILDVLIIHKDEGIIGDVLISISYLTKSSSDHVSMIIDSGIINKVYKFLDISPELTINTMGVLINIAVSESEHTQYLQIMKSMLICIRYSLQQTMR</sequence>
<evidence type="ECO:0000256" key="3">
    <source>
        <dbReference type="ARBA" id="ARBA00022927"/>
    </source>
</evidence>
<dbReference type="SUPFAM" id="SSF48371">
    <property type="entry name" value="ARM repeat"/>
    <property type="match status" value="1"/>
</dbReference>
<evidence type="ECO:0000256" key="1">
    <source>
        <dbReference type="ARBA" id="ARBA00010394"/>
    </source>
</evidence>
<dbReference type="Proteomes" id="UP000031668">
    <property type="component" value="Unassembled WGS sequence"/>
</dbReference>
<protein>
    <submittedName>
        <fullName evidence="4">Importin subunit alpha-3</fullName>
    </submittedName>
</protein>
<dbReference type="EMBL" id="JWZT01002905">
    <property type="protein sequence ID" value="KII68183.1"/>
    <property type="molecule type" value="Genomic_DNA"/>
</dbReference>
<proteinExistence type="inferred from homology"/>
<dbReference type="GO" id="GO:0015031">
    <property type="term" value="P:protein transport"/>
    <property type="evidence" value="ECO:0007669"/>
    <property type="project" value="UniProtKB-KW"/>
</dbReference>
<gene>
    <name evidence="4" type="ORF">RF11_08134</name>
</gene>
<dbReference type="InterPro" id="IPR016024">
    <property type="entry name" value="ARM-type_fold"/>
</dbReference>
<organism evidence="4 5">
    <name type="scientific">Thelohanellus kitauei</name>
    <name type="common">Myxosporean</name>
    <dbReference type="NCBI Taxonomy" id="669202"/>
    <lineage>
        <taxon>Eukaryota</taxon>
        <taxon>Metazoa</taxon>
        <taxon>Cnidaria</taxon>
        <taxon>Myxozoa</taxon>
        <taxon>Myxosporea</taxon>
        <taxon>Bivalvulida</taxon>
        <taxon>Platysporina</taxon>
        <taxon>Myxobolidae</taxon>
        <taxon>Thelohanellus</taxon>
    </lineage>
</organism>
<dbReference type="PANTHER" id="PTHR23316">
    <property type="entry name" value="IMPORTIN ALPHA"/>
    <property type="match status" value="1"/>
</dbReference>
<dbReference type="Gene3D" id="1.25.10.10">
    <property type="entry name" value="Leucine-rich Repeat Variant"/>
    <property type="match status" value="1"/>
</dbReference>
<evidence type="ECO:0000256" key="2">
    <source>
        <dbReference type="ARBA" id="ARBA00022448"/>
    </source>
</evidence>
<comment type="caution">
    <text evidence="4">The sequence shown here is derived from an EMBL/GenBank/DDBJ whole genome shotgun (WGS) entry which is preliminary data.</text>
</comment>
<comment type="similarity">
    <text evidence="1">Belongs to the importin alpha family.</text>
</comment>
<keyword evidence="3" id="KW-0653">Protein transport</keyword>
<reference evidence="4 5" key="1">
    <citation type="journal article" date="2014" name="Genome Biol. Evol.">
        <title>The genome of the myxosporean Thelohanellus kitauei shows adaptations to nutrient acquisition within its fish host.</title>
        <authorList>
            <person name="Yang Y."/>
            <person name="Xiong J."/>
            <person name="Zhou Z."/>
            <person name="Huo F."/>
            <person name="Miao W."/>
            <person name="Ran C."/>
            <person name="Liu Y."/>
            <person name="Zhang J."/>
            <person name="Feng J."/>
            <person name="Wang M."/>
            <person name="Wang M."/>
            <person name="Wang L."/>
            <person name="Yao B."/>
        </authorList>
    </citation>
    <scope>NUCLEOTIDE SEQUENCE [LARGE SCALE GENOMIC DNA]</scope>
    <source>
        <strain evidence="4">Wuqing</strain>
    </source>
</reference>
<dbReference type="AlphaFoldDB" id="A0A0C2JG59"/>
<name>A0A0C2JG59_THEKT</name>
<keyword evidence="2" id="KW-0813">Transport</keyword>
<evidence type="ECO:0000313" key="4">
    <source>
        <dbReference type="EMBL" id="KII68183.1"/>
    </source>
</evidence>
<dbReference type="SMART" id="SM00185">
    <property type="entry name" value="ARM"/>
    <property type="match status" value="2"/>
</dbReference>
<evidence type="ECO:0000313" key="5">
    <source>
        <dbReference type="Proteomes" id="UP000031668"/>
    </source>
</evidence>
<keyword evidence="5" id="KW-1185">Reference proteome</keyword>
<dbReference type="InterPro" id="IPR000225">
    <property type="entry name" value="Armadillo"/>
</dbReference>